<dbReference type="AlphaFoldDB" id="A0A8R1TXY8"/>
<dbReference type="Proteomes" id="UP000024404">
    <property type="component" value="Unassembled WGS sequence"/>
</dbReference>
<evidence type="ECO:0000259" key="1">
    <source>
        <dbReference type="Pfam" id="PF04155"/>
    </source>
</evidence>
<proteinExistence type="predicted"/>
<sequence>MMAATTDNEGSQQNPFVTLSSILSQQPLLTSNNAKYESIEQTSYNDTLEHLITENDIFNEINDSDSPLSASNDVTQGKTKGESMIHLSVPTKSRPHLSRNDTKCNNAVMRNVIIQNIHSNPATAKRLTQLAVRDKFSGFIDAICSTQPFSYVINSDLYCEVQKFNVTCLVFRQAVQ</sequence>
<accession>A0A8R1TXY8</accession>
<dbReference type="InterPro" id="IPR007284">
    <property type="entry name" value="Ground-like_dom"/>
</dbReference>
<dbReference type="EMBL" id="CMVM020000171">
    <property type="status" value="NOT_ANNOTATED_CDS"/>
    <property type="molecule type" value="Genomic_DNA"/>
</dbReference>
<protein>
    <submittedName>
        <fullName evidence="2">Ground-like domain-containing protein</fullName>
    </submittedName>
</protein>
<feature type="domain" description="Ground-like" evidence="1">
    <location>
        <begin position="101"/>
        <end position="171"/>
    </location>
</feature>
<dbReference type="Pfam" id="PF04155">
    <property type="entry name" value="Ground-like"/>
    <property type="match status" value="1"/>
</dbReference>
<evidence type="ECO:0000313" key="3">
    <source>
        <dbReference type="Proteomes" id="UP000024404"/>
    </source>
</evidence>
<evidence type="ECO:0000313" key="2">
    <source>
        <dbReference type="EnsemblMetazoa" id="OVOC6337.1"/>
    </source>
</evidence>
<name>A0A8R1TXY8_ONCVO</name>
<keyword evidence="3" id="KW-1185">Reference proteome</keyword>
<reference evidence="2" key="2">
    <citation type="submission" date="2022-06" db="UniProtKB">
        <authorList>
            <consortium name="EnsemblMetazoa"/>
        </authorList>
    </citation>
    <scope>IDENTIFICATION</scope>
</reference>
<organism evidence="2 3">
    <name type="scientific">Onchocerca volvulus</name>
    <dbReference type="NCBI Taxonomy" id="6282"/>
    <lineage>
        <taxon>Eukaryota</taxon>
        <taxon>Metazoa</taxon>
        <taxon>Ecdysozoa</taxon>
        <taxon>Nematoda</taxon>
        <taxon>Chromadorea</taxon>
        <taxon>Rhabditida</taxon>
        <taxon>Spirurina</taxon>
        <taxon>Spiruromorpha</taxon>
        <taxon>Filarioidea</taxon>
        <taxon>Onchocercidae</taxon>
        <taxon>Onchocerca</taxon>
    </lineage>
</organism>
<dbReference type="EnsemblMetazoa" id="OVOC6337.1">
    <property type="protein sequence ID" value="OVOC6337.1"/>
    <property type="gene ID" value="WBGene00243146"/>
</dbReference>
<reference evidence="3" key="1">
    <citation type="submission" date="2013-10" db="EMBL/GenBank/DDBJ databases">
        <title>Genome sequencing of Onchocerca volvulus.</title>
        <authorList>
            <person name="Cotton J."/>
            <person name="Tsai J."/>
            <person name="Stanley E."/>
            <person name="Tracey A."/>
            <person name="Holroyd N."/>
            <person name="Lustigman S."/>
            <person name="Berriman M."/>
        </authorList>
    </citation>
    <scope>NUCLEOTIDE SEQUENCE</scope>
</reference>